<dbReference type="RefSeq" id="WP_243490143.1">
    <property type="nucleotide sequence ID" value="NZ_CP063361.1"/>
</dbReference>
<reference evidence="1 2" key="1">
    <citation type="submission" date="2020-10" db="EMBL/GenBank/DDBJ databases">
        <title>Genome analysis of Massilia species.</title>
        <authorList>
            <person name="Jung D.-H."/>
        </authorList>
    </citation>
    <scope>NUCLEOTIDE SEQUENCE [LARGE SCALE GENOMIC DNA]</scope>
    <source>
        <strain evidence="2">sipir</strain>
    </source>
</reference>
<sequence>MKPIIFLDVDDVLAISREFTSYQVMTIFKSGDLDSWPELWEGLLCAQARHNLAALHGEFDAQYVISSSWSHYLTRDQMREVFDRCQLGFVAKNMHEAWTTPKRSGWSRHDEIHNWTSDHLLPGCPVLVLDDDQSGASLRESALCDKGMVVLCEPWVGFDAGKLSEAQRLLRAQSNQRPYQ</sequence>
<dbReference type="Proteomes" id="UP000831532">
    <property type="component" value="Chromosome"/>
</dbReference>
<name>A0ABY4A8J8_9BURK</name>
<gene>
    <name evidence="1" type="ORF">INH39_26455</name>
</gene>
<keyword evidence="2" id="KW-1185">Reference proteome</keyword>
<evidence type="ECO:0000313" key="1">
    <source>
        <dbReference type="EMBL" id="UOD28943.1"/>
    </source>
</evidence>
<evidence type="ECO:0008006" key="3">
    <source>
        <dbReference type="Google" id="ProtNLM"/>
    </source>
</evidence>
<organism evidence="1 2">
    <name type="scientific">Massilia violaceinigra</name>
    <dbReference type="NCBI Taxonomy" id="2045208"/>
    <lineage>
        <taxon>Bacteria</taxon>
        <taxon>Pseudomonadati</taxon>
        <taxon>Pseudomonadota</taxon>
        <taxon>Betaproteobacteria</taxon>
        <taxon>Burkholderiales</taxon>
        <taxon>Oxalobacteraceae</taxon>
        <taxon>Telluria group</taxon>
        <taxon>Massilia</taxon>
    </lineage>
</organism>
<protein>
    <recommendedName>
        <fullName evidence="3">5' nucleotidase, deoxy (Pyrimidine), cytosolic type C protein (NT5C)</fullName>
    </recommendedName>
</protein>
<evidence type="ECO:0000313" key="2">
    <source>
        <dbReference type="Proteomes" id="UP000831532"/>
    </source>
</evidence>
<accession>A0ABY4A8J8</accession>
<proteinExistence type="predicted"/>
<dbReference type="EMBL" id="CP063361">
    <property type="protein sequence ID" value="UOD28943.1"/>
    <property type="molecule type" value="Genomic_DNA"/>
</dbReference>
<dbReference type="Pfam" id="PF18143">
    <property type="entry name" value="HAD_SAK_2"/>
    <property type="match status" value="1"/>
</dbReference>